<dbReference type="InterPro" id="IPR000917">
    <property type="entry name" value="Sulfatase_N"/>
</dbReference>
<dbReference type="PANTHER" id="PTHR43751">
    <property type="entry name" value="SULFATASE"/>
    <property type="match status" value="1"/>
</dbReference>
<feature type="domain" description="Sulfatase N-terminal" evidence="2">
    <location>
        <begin position="425"/>
        <end position="704"/>
    </location>
</feature>
<evidence type="ECO:0000313" key="4">
    <source>
        <dbReference type="Proteomes" id="UP001259832"/>
    </source>
</evidence>
<protein>
    <recommendedName>
        <fullName evidence="2">Sulfatase N-terminal domain-containing protein</fullName>
    </recommendedName>
</protein>
<dbReference type="Pfam" id="PF00884">
    <property type="entry name" value="Sulfatase"/>
    <property type="match status" value="1"/>
</dbReference>
<feature type="transmembrane region" description="Helical" evidence="1">
    <location>
        <begin position="144"/>
        <end position="167"/>
    </location>
</feature>
<proteinExistence type="predicted"/>
<gene>
    <name evidence="3" type="ORF">P3T76_009583</name>
</gene>
<keyword evidence="1" id="KW-1133">Transmembrane helix</keyword>
<feature type="transmembrane region" description="Helical" evidence="1">
    <location>
        <begin position="315"/>
        <end position="339"/>
    </location>
</feature>
<dbReference type="InterPro" id="IPR017850">
    <property type="entry name" value="Alkaline_phosphatase_core_sf"/>
</dbReference>
<evidence type="ECO:0000313" key="3">
    <source>
        <dbReference type="EMBL" id="KAK1937846.1"/>
    </source>
</evidence>
<keyword evidence="1" id="KW-0812">Transmembrane</keyword>
<dbReference type="SUPFAM" id="SSF53649">
    <property type="entry name" value="Alkaline phosphatase-like"/>
    <property type="match status" value="1"/>
</dbReference>
<accession>A0AAD9GGX2</accession>
<sequence length="863" mass="97024">MQSIGTFTSDMVILERRPSTPEPIKSPTSSVNMMQRVVTSSLWERRWLGWLFVYAVVLLFFFIYRCIGLHSLILMYGTTKDCTAGVEASALALGFLEDLVCATYFAFALWTFDTVKNVIGRRWCYPSEELVDLSEKRRFVAARICGRVATFLVSWVLFIVMMGSFVADLLIVRLRDMRFTFELVAMAIHEKDNASNASISEEELNTAYRHVAGLVAVATFFAIVRTWAAWADLSRWNPAFALVNFVTRKPTVEWGIDEENPKPLKKKEVGDEAILEAGESTQYVVSSSPHNGSSSDADTETSDVSTKFYFDRLALLRLGALVVVLVLGLIILPAVVLAISQACSSLVAYSALNASLNELFIRGIDITKQGFAPSVADGSIENATIYIHSATEDYTLFDPTSLYRRTNGFHGPLAFDVNVSKEDPPNVLLIVVESFRFHDSHYLVGKKDPSNLFKGTNITVTPNFDRWAKRGVSFSNMWSSWRTSRSVESLLFAQLPYDSVADSGMTGGKEDVELAGLPQLFKAKGYEPVFTTGCKTDYDDWDTFLPSHGFDTVLSRNEMMELAEGYLNISADEWYSGPHRGFGWGVHDDLSFQLLGDLLINKTIEQKERVARGDAKTPLFVNHYTISSHTPFKDRPRWYAQADKPDFSALYEDEEYADVVRDYLEMRYFTDLELGKFLDRMADKSILDDTIVVVVGDHGQGPEDGLDVPEAREISATRVAGTIIAEGRLGDSVGLLIEDAVEQYDILNTLADITGVPEGGFLQDGIGRSLKRDVAFGERIVFSNNPSRKMSVVRGHERLRYDRYSSSVLLHNPDTDHEMEKDQFPTLSAQNKTDWRTWRDDGRRINAYYTKRWDKKCLLAGEC</sequence>
<dbReference type="EMBL" id="JASMQC010000019">
    <property type="protein sequence ID" value="KAK1937846.1"/>
    <property type="molecule type" value="Genomic_DNA"/>
</dbReference>
<dbReference type="InterPro" id="IPR052701">
    <property type="entry name" value="GAG_Ulvan_Degrading_Sulfatases"/>
</dbReference>
<evidence type="ECO:0000259" key="2">
    <source>
        <dbReference type="Pfam" id="PF00884"/>
    </source>
</evidence>
<dbReference type="Gene3D" id="3.40.720.10">
    <property type="entry name" value="Alkaline Phosphatase, subunit A"/>
    <property type="match status" value="1"/>
</dbReference>
<keyword evidence="4" id="KW-1185">Reference proteome</keyword>
<dbReference type="AlphaFoldDB" id="A0AAD9GGX2"/>
<evidence type="ECO:0000256" key="1">
    <source>
        <dbReference type="SAM" id="Phobius"/>
    </source>
</evidence>
<comment type="caution">
    <text evidence="3">The sequence shown here is derived from an EMBL/GenBank/DDBJ whole genome shotgun (WGS) entry which is preliminary data.</text>
</comment>
<dbReference type="Proteomes" id="UP001259832">
    <property type="component" value="Unassembled WGS sequence"/>
</dbReference>
<name>A0AAD9GGX2_9STRA</name>
<dbReference type="CDD" id="cd16015">
    <property type="entry name" value="LTA_synthase"/>
    <property type="match status" value="1"/>
</dbReference>
<keyword evidence="1" id="KW-0472">Membrane</keyword>
<reference evidence="3" key="1">
    <citation type="submission" date="2023-08" db="EMBL/GenBank/DDBJ databases">
        <title>Reference Genome Resource for the Citrus Pathogen Phytophthora citrophthora.</title>
        <authorList>
            <person name="Moller H."/>
            <person name="Coetzee B."/>
            <person name="Rose L.J."/>
            <person name="Van Niekerk J.M."/>
        </authorList>
    </citation>
    <scope>NUCLEOTIDE SEQUENCE</scope>
    <source>
        <strain evidence="3">STE-U-9442</strain>
    </source>
</reference>
<organism evidence="3 4">
    <name type="scientific">Phytophthora citrophthora</name>
    <dbReference type="NCBI Taxonomy" id="4793"/>
    <lineage>
        <taxon>Eukaryota</taxon>
        <taxon>Sar</taxon>
        <taxon>Stramenopiles</taxon>
        <taxon>Oomycota</taxon>
        <taxon>Peronosporomycetes</taxon>
        <taxon>Peronosporales</taxon>
        <taxon>Peronosporaceae</taxon>
        <taxon>Phytophthora</taxon>
    </lineage>
</organism>
<dbReference type="PANTHER" id="PTHR43751:SF3">
    <property type="entry name" value="SULFATASE N-TERMINAL DOMAIN-CONTAINING PROTEIN"/>
    <property type="match status" value="1"/>
</dbReference>
<feature type="transmembrane region" description="Helical" evidence="1">
    <location>
        <begin position="47"/>
        <end position="67"/>
    </location>
</feature>